<dbReference type="Gene3D" id="3.40.190.10">
    <property type="entry name" value="Periplasmic binding protein-like II"/>
    <property type="match status" value="2"/>
</dbReference>
<accession>A0A2T4ZB92</accession>
<dbReference type="SUPFAM" id="SSF53850">
    <property type="entry name" value="Periplasmic binding protein-like II"/>
    <property type="match status" value="1"/>
</dbReference>
<dbReference type="Proteomes" id="UP000241639">
    <property type="component" value="Unassembled WGS sequence"/>
</dbReference>
<feature type="chain" id="PRO_5039544467" description="Probable sugar-binding periplasmic protein" evidence="7">
    <location>
        <begin position="22"/>
        <end position="420"/>
    </location>
</feature>
<dbReference type="RefSeq" id="WP_107725895.1">
    <property type="nucleotide sequence ID" value="NZ_PZZP01000001.1"/>
</dbReference>
<comment type="function">
    <text evidence="5">Part of a binding-protein-dependent transport system for a sugar.</text>
</comment>
<comment type="caution">
    <text evidence="8">The sequence shown here is derived from an EMBL/GenBank/DDBJ whole genome shotgun (WGS) entry which is preliminary data.</text>
</comment>
<evidence type="ECO:0000256" key="3">
    <source>
        <dbReference type="ARBA" id="ARBA00022448"/>
    </source>
</evidence>
<evidence type="ECO:0000256" key="7">
    <source>
        <dbReference type="SAM" id="SignalP"/>
    </source>
</evidence>
<gene>
    <name evidence="8" type="ORF">C8J48_1752</name>
</gene>
<sequence length="420" mass="46137">MGRKRVFAFLTAVLLVLTACGGGTEGQSGNEVEIFSWWTGAGEEAGLNALIQLFEEENSDIRVNNAAVAGGAGTNAKATLATRMQGNDPPDTFQVHGGSELNDSWVAADKMEPLTELYQQEEWNDKFPQELIDLVSHEGEIYSVPVNIHRGNVLWYSPSIFKENGLEPPRTFAEFFEVADQLKKKGIVPLALGDKESWAATHLLETVLLGKLGPDDYNKLWTGEIPFDDPKVIDALETFKKMLQYTNKDHAARNWQDAAQMVASGDAAMNVMGDWAKGYFTADLKLEPKKDFDWIETPESEGSFMVITDTFGLPKGSKNPEGTKKFLQVLGSVEGQDTFNPLKGSIPARLDADREKYDVYGQETMDDFKESALTPSLAHGSAAPEGFVTETNQAVNSFVTQGKVDATVQLLQQKLEAALK</sequence>
<dbReference type="EMBL" id="PZZP01000001">
    <property type="protein sequence ID" value="PTM59150.1"/>
    <property type="molecule type" value="Genomic_DNA"/>
</dbReference>
<dbReference type="AlphaFoldDB" id="A0A2T4ZB92"/>
<name>A0A2T4ZB92_9BACL</name>
<reference evidence="8 9" key="1">
    <citation type="submission" date="2018-04" db="EMBL/GenBank/DDBJ databases">
        <title>Genomic Encyclopedia of Archaeal and Bacterial Type Strains, Phase II (KMG-II): from individual species to whole genera.</title>
        <authorList>
            <person name="Goeker M."/>
        </authorList>
    </citation>
    <scope>NUCLEOTIDE SEQUENCE [LARGE SCALE GENOMIC DNA]</scope>
    <source>
        <strain evidence="8 9">DSM 45169</strain>
    </source>
</reference>
<evidence type="ECO:0000256" key="5">
    <source>
        <dbReference type="ARBA" id="ARBA00049629"/>
    </source>
</evidence>
<feature type="signal peptide" evidence="7">
    <location>
        <begin position="1"/>
        <end position="21"/>
    </location>
</feature>
<keyword evidence="3" id="KW-0813">Transport</keyword>
<evidence type="ECO:0000313" key="9">
    <source>
        <dbReference type="Proteomes" id="UP000241639"/>
    </source>
</evidence>
<dbReference type="GO" id="GO:0030313">
    <property type="term" value="C:cell envelope"/>
    <property type="evidence" value="ECO:0007669"/>
    <property type="project" value="UniProtKB-SubCell"/>
</dbReference>
<dbReference type="PROSITE" id="PS51257">
    <property type="entry name" value="PROKAR_LIPOPROTEIN"/>
    <property type="match status" value="1"/>
</dbReference>
<evidence type="ECO:0000256" key="1">
    <source>
        <dbReference type="ARBA" id="ARBA00004196"/>
    </source>
</evidence>
<comment type="subcellular location">
    <subcellularLocation>
        <location evidence="1">Cell envelope</location>
    </subcellularLocation>
</comment>
<dbReference type="PANTHER" id="PTHR43649">
    <property type="entry name" value="ARABINOSE-BINDING PROTEIN-RELATED"/>
    <property type="match status" value="1"/>
</dbReference>
<dbReference type="InterPro" id="IPR050490">
    <property type="entry name" value="Bact_solute-bd_prot1"/>
</dbReference>
<dbReference type="OrthoDB" id="9798191at2"/>
<evidence type="ECO:0000313" key="8">
    <source>
        <dbReference type="EMBL" id="PTM59150.1"/>
    </source>
</evidence>
<protein>
    <recommendedName>
        <fullName evidence="6">Probable sugar-binding periplasmic protein</fullName>
    </recommendedName>
</protein>
<evidence type="ECO:0000256" key="4">
    <source>
        <dbReference type="ARBA" id="ARBA00022729"/>
    </source>
</evidence>
<keyword evidence="4 7" id="KW-0732">Signal</keyword>
<organism evidence="8 9">
    <name type="scientific">Desmospora activa DSM 45169</name>
    <dbReference type="NCBI Taxonomy" id="1121389"/>
    <lineage>
        <taxon>Bacteria</taxon>
        <taxon>Bacillati</taxon>
        <taxon>Bacillota</taxon>
        <taxon>Bacilli</taxon>
        <taxon>Bacillales</taxon>
        <taxon>Thermoactinomycetaceae</taxon>
        <taxon>Desmospora</taxon>
    </lineage>
</organism>
<dbReference type="Pfam" id="PF01547">
    <property type="entry name" value="SBP_bac_1"/>
    <property type="match status" value="1"/>
</dbReference>
<keyword evidence="9" id="KW-1185">Reference proteome</keyword>
<evidence type="ECO:0000256" key="6">
    <source>
        <dbReference type="ARBA" id="ARBA00049753"/>
    </source>
</evidence>
<comment type="similarity">
    <text evidence="2">Belongs to the bacterial solute-binding protein 1 family.</text>
</comment>
<evidence type="ECO:0000256" key="2">
    <source>
        <dbReference type="ARBA" id="ARBA00008520"/>
    </source>
</evidence>
<dbReference type="PANTHER" id="PTHR43649:SF28">
    <property type="entry name" value="BINDING PROTEIN COMPONENT OF ABC SUGAR TRANSPORTER-RELATED"/>
    <property type="match status" value="1"/>
</dbReference>
<proteinExistence type="inferred from homology"/>
<dbReference type="InterPro" id="IPR006059">
    <property type="entry name" value="SBP"/>
</dbReference>